<dbReference type="UniPathway" id="UPA00395"/>
<keyword evidence="2 5" id="KW-0659">Purine metabolism</keyword>
<evidence type="ECO:0000313" key="6">
    <source>
        <dbReference type="EMBL" id="ERH61247.1"/>
    </source>
</evidence>
<dbReference type="PATRIC" id="fig|1390371.3.peg.147"/>
<dbReference type="InterPro" id="IPR024060">
    <property type="entry name" value="Ureidoglycolate_lyase_dom_sf"/>
</dbReference>
<protein>
    <recommendedName>
        <fullName evidence="5">Ureidoglycolate lyase</fullName>
        <ecNumber evidence="5">4.3.2.3</ecNumber>
    </recommendedName>
    <alternativeName>
        <fullName evidence="5">Ureidoglycolatase</fullName>
    </alternativeName>
</protein>
<dbReference type="GO" id="GO:0006145">
    <property type="term" value="P:purine nucleobase catabolic process"/>
    <property type="evidence" value="ECO:0007669"/>
    <property type="project" value="UniProtKB-UniRule"/>
</dbReference>
<reference evidence="6 7" key="1">
    <citation type="submission" date="2013-08" db="EMBL/GenBank/DDBJ databases">
        <title>Biodegradation of aromatic compounds in biofilm forming Pseudomonas isolated from sewage sludge.</title>
        <authorList>
            <person name="Qureshi A."/>
            <person name="Ghosh S."/>
            <person name="Khardenavis A.A."/>
            <person name="Kapley A."/>
            <person name="Purohit H.J."/>
        </authorList>
    </citation>
    <scope>NUCLEOTIDE SEQUENCE [LARGE SCALE GENOMIC DNA]</scope>
    <source>
        <strain evidence="6 7">EGD-AQ6</strain>
    </source>
</reference>
<dbReference type="NCBIfam" id="NF009932">
    <property type="entry name" value="PRK13395.1"/>
    <property type="match status" value="1"/>
</dbReference>
<evidence type="ECO:0000256" key="2">
    <source>
        <dbReference type="ARBA" id="ARBA00022631"/>
    </source>
</evidence>
<dbReference type="PIRSF" id="PIRSF017306">
    <property type="entry name" value="Ureidogly_hydro"/>
    <property type="match status" value="1"/>
</dbReference>
<gene>
    <name evidence="5" type="primary">allA</name>
    <name evidence="6" type="ORF">O204_00770</name>
</gene>
<evidence type="ECO:0000256" key="5">
    <source>
        <dbReference type="HAMAP-Rule" id="MF_00616"/>
    </source>
</evidence>
<comment type="function">
    <text evidence="5">Catalyzes the catabolism of the allantoin degradation intermediate (S)-ureidoglycolate, generating urea and glyoxylate. Involved in the utilization of allantoin as nitrogen source.</text>
</comment>
<dbReference type="EMBL" id="AVQG01000001">
    <property type="protein sequence ID" value="ERH61247.1"/>
    <property type="molecule type" value="Genomic_DNA"/>
</dbReference>
<dbReference type="GO" id="GO:0050385">
    <property type="term" value="F:ureidoglycolate lyase activity"/>
    <property type="evidence" value="ECO:0007669"/>
    <property type="project" value="UniProtKB-UniRule"/>
</dbReference>
<dbReference type="CDD" id="cd20298">
    <property type="entry name" value="cupin_UAH"/>
    <property type="match status" value="1"/>
</dbReference>
<proteinExistence type="inferred from homology"/>
<dbReference type="InterPro" id="IPR007247">
    <property type="entry name" value="Ureidogly_lyase"/>
</dbReference>
<dbReference type="HAMAP" id="MF_00616">
    <property type="entry name" value="Ureidogly_lyase"/>
    <property type="match status" value="1"/>
</dbReference>
<dbReference type="SUPFAM" id="SSF51182">
    <property type="entry name" value="RmlC-like cupins"/>
    <property type="match status" value="1"/>
</dbReference>
<evidence type="ECO:0000256" key="4">
    <source>
        <dbReference type="ARBA" id="ARBA00047684"/>
    </source>
</evidence>
<dbReference type="EC" id="4.3.2.3" evidence="5"/>
<sequence>MRTLMIEPLTKEAFAPFGDVIETDGSDHFMINNGSTMRFHKLATVETAQPEDHAIISIFRADAQDMPLTVCMLERHPLGSQAFIPLLGNPFLIVVAPLGDEPVSGLVRAFVTNGRQGINYHRGVWHHPVLTIEKRDDFLVVDRSGTGNNCDEHFFKEDERLILAPPPIREGLITRQQG</sequence>
<evidence type="ECO:0000256" key="3">
    <source>
        <dbReference type="ARBA" id="ARBA00023239"/>
    </source>
</evidence>
<dbReference type="AlphaFoldDB" id="U1V1J2"/>
<dbReference type="InterPro" id="IPR011051">
    <property type="entry name" value="RmlC_Cupin_sf"/>
</dbReference>
<dbReference type="NCBIfam" id="NF002949">
    <property type="entry name" value="PRK03606.1-2"/>
    <property type="match status" value="1"/>
</dbReference>
<dbReference type="Pfam" id="PF04115">
    <property type="entry name" value="Ureidogly_lyase"/>
    <property type="match status" value="1"/>
</dbReference>
<name>U1V1J2_9PSED</name>
<comment type="similarity">
    <text evidence="5">Belongs to the ureidoglycolate lyase family.</text>
</comment>
<dbReference type="GO" id="GO:0000256">
    <property type="term" value="P:allantoin catabolic process"/>
    <property type="evidence" value="ECO:0007669"/>
    <property type="project" value="UniProtKB-UniRule"/>
</dbReference>
<keyword evidence="6" id="KW-0378">Hydrolase</keyword>
<dbReference type="InterPro" id="IPR023525">
    <property type="entry name" value="Ureidogly_lyase_bac"/>
</dbReference>
<comment type="subunit">
    <text evidence="1 5">Homodimer.</text>
</comment>
<dbReference type="GO" id="GO:0004848">
    <property type="term" value="F:ureidoglycolate hydrolase activity"/>
    <property type="evidence" value="ECO:0007669"/>
    <property type="project" value="InterPro"/>
</dbReference>
<comment type="cofactor">
    <cofactor evidence="5">
        <name>Ni(2+)</name>
        <dbReference type="ChEBI" id="CHEBI:49786"/>
    </cofactor>
</comment>
<dbReference type="PANTHER" id="PTHR21221">
    <property type="entry name" value="UREIDOGLYCOLATE HYDROLASE"/>
    <property type="match status" value="1"/>
</dbReference>
<dbReference type="PANTHER" id="PTHR21221:SF1">
    <property type="entry name" value="UREIDOGLYCOLATE LYASE"/>
    <property type="match status" value="1"/>
</dbReference>
<evidence type="ECO:0000256" key="1">
    <source>
        <dbReference type="ARBA" id="ARBA00011738"/>
    </source>
</evidence>
<dbReference type="RefSeq" id="WP_021490808.1">
    <property type="nucleotide sequence ID" value="NZ_AVQG01000001.1"/>
</dbReference>
<dbReference type="InterPro" id="IPR047233">
    <property type="entry name" value="UAH_cupin"/>
</dbReference>
<dbReference type="Proteomes" id="UP000016504">
    <property type="component" value="Unassembled WGS sequence"/>
</dbReference>
<dbReference type="Gene3D" id="2.60.120.480">
    <property type="entry name" value="Ureidoglycolate hydrolase"/>
    <property type="match status" value="1"/>
</dbReference>
<keyword evidence="3 5" id="KW-0456">Lyase</keyword>
<accession>U1V1J2</accession>
<evidence type="ECO:0000313" key="7">
    <source>
        <dbReference type="Proteomes" id="UP000016504"/>
    </source>
</evidence>
<organism evidence="6 7">
    <name type="scientific">Pseudomonas simiae</name>
    <dbReference type="NCBI Taxonomy" id="321846"/>
    <lineage>
        <taxon>Bacteria</taxon>
        <taxon>Pseudomonadati</taxon>
        <taxon>Pseudomonadota</taxon>
        <taxon>Gammaproteobacteria</taxon>
        <taxon>Pseudomonadales</taxon>
        <taxon>Pseudomonadaceae</taxon>
        <taxon>Pseudomonas</taxon>
    </lineage>
</organism>
<comment type="caution">
    <text evidence="6">The sequence shown here is derived from an EMBL/GenBank/DDBJ whole genome shotgun (WGS) entry which is preliminary data.</text>
</comment>
<comment type="pathway">
    <text evidence="5">Nitrogen metabolism; (S)-allantoin degradation.</text>
</comment>
<comment type="catalytic activity">
    <reaction evidence="4 5">
        <text>(S)-ureidoglycolate = urea + glyoxylate</text>
        <dbReference type="Rhea" id="RHEA:11304"/>
        <dbReference type="ChEBI" id="CHEBI:16199"/>
        <dbReference type="ChEBI" id="CHEBI:36655"/>
        <dbReference type="ChEBI" id="CHEBI:57296"/>
        <dbReference type="EC" id="4.3.2.3"/>
    </reaction>
</comment>